<evidence type="ECO:0000313" key="2">
    <source>
        <dbReference type="EMBL" id="CAF4813657.1"/>
    </source>
</evidence>
<sequence>SGNHEVEEEEKSTENEEMEISTLPAAKPAKMVPHISHVTLADDELLDVSQTRRLVRKCVA</sequence>
<dbReference type="Proteomes" id="UP000676336">
    <property type="component" value="Unassembled WGS sequence"/>
</dbReference>
<evidence type="ECO:0000313" key="3">
    <source>
        <dbReference type="Proteomes" id="UP000676336"/>
    </source>
</evidence>
<feature type="compositionally biased region" description="Acidic residues" evidence="1">
    <location>
        <begin position="1"/>
        <end position="19"/>
    </location>
</feature>
<feature type="region of interest" description="Disordered" evidence="1">
    <location>
        <begin position="1"/>
        <end position="29"/>
    </location>
</feature>
<proteinExistence type="predicted"/>
<dbReference type="AlphaFoldDB" id="A0A8S3BCG7"/>
<feature type="non-terminal residue" evidence="2">
    <location>
        <position position="1"/>
    </location>
</feature>
<evidence type="ECO:0000256" key="1">
    <source>
        <dbReference type="SAM" id="MobiDB-lite"/>
    </source>
</evidence>
<accession>A0A8S3BCG7</accession>
<reference evidence="2" key="1">
    <citation type="submission" date="2021-02" db="EMBL/GenBank/DDBJ databases">
        <authorList>
            <person name="Nowell W R."/>
        </authorList>
    </citation>
    <scope>NUCLEOTIDE SEQUENCE</scope>
</reference>
<name>A0A8S3BCG7_9BILA</name>
<feature type="non-terminal residue" evidence="2">
    <location>
        <position position="60"/>
    </location>
</feature>
<dbReference type="EMBL" id="CAJOBI010151755">
    <property type="protein sequence ID" value="CAF4813657.1"/>
    <property type="molecule type" value="Genomic_DNA"/>
</dbReference>
<organism evidence="2 3">
    <name type="scientific">Rotaria magnacalcarata</name>
    <dbReference type="NCBI Taxonomy" id="392030"/>
    <lineage>
        <taxon>Eukaryota</taxon>
        <taxon>Metazoa</taxon>
        <taxon>Spiralia</taxon>
        <taxon>Gnathifera</taxon>
        <taxon>Rotifera</taxon>
        <taxon>Eurotatoria</taxon>
        <taxon>Bdelloidea</taxon>
        <taxon>Philodinida</taxon>
        <taxon>Philodinidae</taxon>
        <taxon>Rotaria</taxon>
    </lineage>
</organism>
<comment type="caution">
    <text evidence="2">The sequence shown here is derived from an EMBL/GenBank/DDBJ whole genome shotgun (WGS) entry which is preliminary data.</text>
</comment>
<gene>
    <name evidence="2" type="ORF">SMN809_LOCUS47706</name>
</gene>
<protein>
    <submittedName>
        <fullName evidence="2">Uncharacterized protein</fullName>
    </submittedName>
</protein>